<dbReference type="Gene3D" id="2.60.120.260">
    <property type="entry name" value="Galactose-binding domain-like"/>
    <property type="match status" value="2"/>
</dbReference>
<dbReference type="SUPFAM" id="SSF117100">
    <property type="entry name" value="Beta-galactosidase LacA, domain 3"/>
    <property type="match status" value="1"/>
</dbReference>
<feature type="domain" description="Beta-galactosidase" evidence="11">
    <location>
        <begin position="377"/>
        <end position="563"/>
    </location>
</feature>
<dbReference type="SUPFAM" id="SSF51011">
    <property type="entry name" value="Glycosyl hydrolase domain"/>
    <property type="match status" value="1"/>
</dbReference>
<dbReference type="EC" id="3.2.1.23" evidence="3 8"/>
<evidence type="ECO:0000256" key="5">
    <source>
        <dbReference type="ARBA" id="ARBA00022801"/>
    </source>
</evidence>
<dbReference type="InterPro" id="IPR025972">
    <property type="entry name" value="BetaGal_dom3"/>
</dbReference>
<organism evidence="12 13">
    <name type="scientific">Fistulina hepatica ATCC 64428</name>
    <dbReference type="NCBI Taxonomy" id="1128425"/>
    <lineage>
        <taxon>Eukaryota</taxon>
        <taxon>Fungi</taxon>
        <taxon>Dikarya</taxon>
        <taxon>Basidiomycota</taxon>
        <taxon>Agaricomycotina</taxon>
        <taxon>Agaricomycetes</taxon>
        <taxon>Agaricomycetidae</taxon>
        <taxon>Agaricales</taxon>
        <taxon>Fistulinaceae</taxon>
        <taxon>Fistulina</taxon>
    </lineage>
</organism>
<dbReference type="InterPro" id="IPR037110">
    <property type="entry name" value="Betagal_dom2_sf"/>
</dbReference>
<comment type="catalytic activity">
    <reaction evidence="1 8">
        <text>Hydrolysis of terminal non-reducing beta-D-galactose residues in beta-D-galactosides.</text>
        <dbReference type="EC" id="3.2.1.23"/>
    </reaction>
</comment>
<protein>
    <recommendedName>
        <fullName evidence="3 8">Beta-galactosidase</fullName>
        <ecNumber evidence="3 8">3.2.1.23</ecNumber>
    </recommendedName>
</protein>
<dbReference type="Gene3D" id="2.60.390.10">
    <property type="entry name" value="Beta-galactosidase, domain 3"/>
    <property type="match status" value="1"/>
</dbReference>
<dbReference type="InterPro" id="IPR031330">
    <property type="entry name" value="Gly_Hdrlase_35_cat"/>
</dbReference>
<dbReference type="FunFam" id="3.20.20.80:FF:000040">
    <property type="entry name" value="Beta-galactosidase A"/>
    <property type="match status" value="1"/>
</dbReference>
<dbReference type="InterPro" id="IPR001944">
    <property type="entry name" value="Glycoside_Hdrlase_35"/>
</dbReference>
<keyword evidence="6" id="KW-0325">Glycoprotein</keyword>
<sequence>MLLPLFAIALLFCATVITGAPGRLRVRDDELLQDVITWDEYSFMINGTRLYVFSGEVHPYRMPVQSLHLDIFQKIKSAGLNAVSFYTFWGIHEPKKGEISFEGFRDVQVFIDAAKEAGLYLIARPGPYINAETTAGGFPGWGTYDPALWRTSNTSYVESYQLYFDSLTTIVAENEVAKGGPIILIQSENEYSGFEAPYHEDKVYEHDLINTIRANGVTIPITTNDASQGGIYTIVDVWGFDSYPVDFDCSTPYTWASDAVPETFFEGHLSINPQEPNVIYEHQGGAFDGWGGSGYNSCSILTGPDFQRVFYKNAVAMAITYQNLYMIYGGTNWGGIAHPGVYTSYDYGAAIAEDRTLREKYYDLKLQTNFYKVSPALLTSRPDNYGETAGAFTNNTALETSQSIDAVGNLTGFYTIRQANASSFEAINYTISLPTSLGTFDIPVLGGSLTLSGKDSKIHVTDYEAGSTTLLYSTAEIMTWATFDERDVIVLYGNAGELHETAILFDSTPFNATLTTTGTSDVTSDILDDVALVLQYTTDGQTVVEVGSGILLYILDRTMAYEFWVLHPPAPEKGSYANYSTDNPVIIKGGYFLRSISIDGGTLNILGDLNATADFEIIGPSNITEVTFNGASLDTQSTSYGTLQTGSVEPDLPDINLPDLSALTWKTANSLPEILSNYSDDLWTVANHTKTVNKQRLYTPVVLISGDYGYHTGNHLWRAHFNATGTETGFAVDVWGGDAFGFSVWLDDTFLGSWEGDAVHSSYVASFSFPDTLDEGSEHIITILQDHMGYEEDGTAASDDFKTVRGITSYNFTGSADTEVSVWKLTGNLGGESYIDTTRGPLNEGGLYGERQGWHLPGFDDSDWDNGSPLDGIDAPGVSFYRTTFDLDVPSGVDYPLAIVVSNSTDNPYYRSQFYVNGYQFGKYINSIGPQTSFPVPQGILDYGGTNTLAISLWAHGAEGASLNSLALELRATVASSMAEVENQPFTPWSPRPGAY</sequence>
<feature type="signal peptide" evidence="10">
    <location>
        <begin position="1"/>
        <end position="19"/>
    </location>
</feature>
<evidence type="ECO:0000313" key="13">
    <source>
        <dbReference type="Proteomes" id="UP000054144"/>
    </source>
</evidence>
<dbReference type="SUPFAM" id="SSF49785">
    <property type="entry name" value="Galactose-binding domain-like"/>
    <property type="match status" value="2"/>
</dbReference>
<accession>A0A0D7A4J3</accession>
<evidence type="ECO:0000256" key="2">
    <source>
        <dbReference type="ARBA" id="ARBA00009809"/>
    </source>
</evidence>
<dbReference type="InterPro" id="IPR019801">
    <property type="entry name" value="Glyco_hydro_35_CS"/>
</dbReference>
<dbReference type="PRINTS" id="PR00742">
    <property type="entry name" value="GLHYDRLASE35"/>
</dbReference>
<dbReference type="Proteomes" id="UP000054144">
    <property type="component" value="Unassembled WGS sequence"/>
</dbReference>
<dbReference type="SMART" id="SM01029">
    <property type="entry name" value="BetaGal_dom2"/>
    <property type="match status" value="1"/>
</dbReference>
<evidence type="ECO:0000256" key="3">
    <source>
        <dbReference type="ARBA" id="ARBA00012756"/>
    </source>
</evidence>
<dbReference type="InterPro" id="IPR025300">
    <property type="entry name" value="BetaGal_jelly_roll_dom"/>
</dbReference>
<evidence type="ECO:0000256" key="8">
    <source>
        <dbReference type="RuleBase" id="RU000675"/>
    </source>
</evidence>
<dbReference type="Pfam" id="PF10435">
    <property type="entry name" value="BetaGal_dom2"/>
    <property type="match status" value="1"/>
</dbReference>
<evidence type="ECO:0000256" key="6">
    <source>
        <dbReference type="ARBA" id="ARBA00023180"/>
    </source>
</evidence>
<gene>
    <name evidence="12" type="ORF">FISHEDRAFT_48172</name>
</gene>
<dbReference type="OrthoDB" id="1657402at2759"/>
<evidence type="ECO:0000256" key="7">
    <source>
        <dbReference type="ARBA" id="ARBA00023295"/>
    </source>
</evidence>
<dbReference type="SUPFAM" id="SSF51445">
    <property type="entry name" value="(Trans)glycosidases"/>
    <property type="match status" value="1"/>
</dbReference>
<keyword evidence="4 10" id="KW-0732">Signal</keyword>
<evidence type="ECO:0000313" key="12">
    <source>
        <dbReference type="EMBL" id="KIY45932.1"/>
    </source>
</evidence>
<dbReference type="Pfam" id="PF13364">
    <property type="entry name" value="BetaGal_ABD2"/>
    <property type="match status" value="2"/>
</dbReference>
<keyword evidence="13" id="KW-1185">Reference proteome</keyword>
<proteinExistence type="inferred from homology"/>
<dbReference type="EMBL" id="KN882045">
    <property type="protein sequence ID" value="KIY45932.1"/>
    <property type="molecule type" value="Genomic_DNA"/>
</dbReference>
<comment type="similarity">
    <text evidence="2 9">Belongs to the glycosyl hydrolase 35 family.</text>
</comment>
<dbReference type="InterPro" id="IPR018954">
    <property type="entry name" value="Betagal_dom2"/>
</dbReference>
<name>A0A0D7A4J3_9AGAR</name>
<dbReference type="AlphaFoldDB" id="A0A0D7A4J3"/>
<dbReference type="InterPro" id="IPR008979">
    <property type="entry name" value="Galactose-bd-like_sf"/>
</dbReference>
<dbReference type="GO" id="GO:0005975">
    <property type="term" value="P:carbohydrate metabolic process"/>
    <property type="evidence" value="ECO:0007669"/>
    <property type="project" value="InterPro"/>
</dbReference>
<dbReference type="Pfam" id="PF13363">
    <property type="entry name" value="BetaGal_dom3"/>
    <property type="match status" value="1"/>
</dbReference>
<keyword evidence="5 8" id="KW-0378">Hydrolase</keyword>
<evidence type="ECO:0000256" key="1">
    <source>
        <dbReference type="ARBA" id="ARBA00001412"/>
    </source>
</evidence>
<reference evidence="12 13" key="1">
    <citation type="journal article" date="2015" name="Fungal Genet. Biol.">
        <title>Evolution of novel wood decay mechanisms in Agaricales revealed by the genome sequences of Fistulina hepatica and Cylindrobasidium torrendii.</title>
        <authorList>
            <person name="Floudas D."/>
            <person name="Held B.W."/>
            <person name="Riley R."/>
            <person name="Nagy L.G."/>
            <person name="Koehler G."/>
            <person name="Ransdell A.S."/>
            <person name="Younus H."/>
            <person name="Chow J."/>
            <person name="Chiniquy J."/>
            <person name="Lipzen A."/>
            <person name="Tritt A."/>
            <person name="Sun H."/>
            <person name="Haridas S."/>
            <person name="LaButti K."/>
            <person name="Ohm R.A."/>
            <person name="Kues U."/>
            <person name="Blanchette R.A."/>
            <person name="Grigoriev I.V."/>
            <person name="Minto R.E."/>
            <person name="Hibbett D.S."/>
        </authorList>
    </citation>
    <scope>NUCLEOTIDE SEQUENCE [LARGE SCALE GENOMIC DNA]</scope>
    <source>
        <strain evidence="12 13">ATCC 64428</strain>
    </source>
</reference>
<dbReference type="GO" id="GO:0004565">
    <property type="term" value="F:beta-galactosidase activity"/>
    <property type="evidence" value="ECO:0007669"/>
    <property type="project" value="UniProtKB-EC"/>
</dbReference>
<keyword evidence="7 8" id="KW-0326">Glycosidase</keyword>
<dbReference type="InterPro" id="IPR017853">
    <property type="entry name" value="GH"/>
</dbReference>
<dbReference type="InterPro" id="IPR036833">
    <property type="entry name" value="BetaGal_dom3_sf"/>
</dbReference>
<evidence type="ECO:0000259" key="11">
    <source>
        <dbReference type="SMART" id="SM01029"/>
    </source>
</evidence>
<feature type="chain" id="PRO_5002316069" description="Beta-galactosidase" evidence="10">
    <location>
        <begin position="20"/>
        <end position="996"/>
    </location>
</feature>
<evidence type="ECO:0000256" key="10">
    <source>
        <dbReference type="SAM" id="SignalP"/>
    </source>
</evidence>
<dbReference type="PROSITE" id="PS01182">
    <property type="entry name" value="GLYCOSYL_HYDROL_F35"/>
    <property type="match status" value="1"/>
</dbReference>
<dbReference type="Gene3D" id="3.20.20.80">
    <property type="entry name" value="Glycosidases"/>
    <property type="match status" value="1"/>
</dbReference>
<dbReference type="Gene3D" id="2.102.20.10">
    <property type="entry name" value="Beta-galactosidase, domain 2"/>
    <property type="match status" value="1"/>
</dbReference>
<evidence type="ECO:0000256" key="4">
    <source>
        <dbReference type="ARBA" id="ARBA00022729"/>
    </source>
</evidence>
<evidence type="ECO:0000256" key="9">
    <source>
        <dbReference type="RuleBase" id="RU003679"/>
    </source>
</evidence>
<dbReference type="PANTHER" id="PTHR23421">
    <property type="entry name" value="BETA-GALACTOSIDASE RELATED"/>
    <property type="match status" value="1"/>
</dbReference>
<dbReference type="Pfam" id="PF01301">
    <property type="entry name" value="Glyco_hydro_35"/>
    <property type="match status" value="1"/>
</dbReference>